<dbReference type="InterPro" id="IPR052896">
    <property type="entry name" value="GGT-like_enzyme"/>
</dbReference>
<dbReference type="InterPro" id="IPR043138">
    <property type="entry name" value="GGT_lsub"/>
</dbReference>
<dbReference type="EC" id="2.3.2.2" evidence="1"/>
<accession>A0A8S3QYP0</accession>
<dbReference type="PANTHER" id="PTHR43881">
    <property type="entry name" value="GAMMA-GLUTAMYLTRANSPEPTIDASE (AFU_ORTHOLOGUE AFUA_4G13580)"/>
    <property type="match status" value="1"/>
</dbReference>
<dbReference type="Proteomes" id="UP000683360">
    <property type="component" value="Unassembled WGS sequence"/>
</dbReference>
<keyword evidence="2" id="KW-1185">Reference proteome</keyword>
<evidence type="ECO:0000313" key="2">
    <source>
        <dbReference type="Proteomes" id="UP000683360"/>
    </source>
</evidence>
<gene>
    <name evidence="1" type="ORF">MEDL_14687</name>
</gene>
<dbReference type="GO" id="GO:0103068">
    <property type="term" value="F:leukotriene C4 gamma-glutamyl transferase activity"/>
    <property type="evidence" value="ECO:0007669"/>
    <property type="project" value="UniProtKB-EC"/>
</dbReference>
<dbReference type="AlphaFoldDB" id="A0A8S3QYP0"/>
<proteinExistence type="predicted"/>
<name>A0A8S3QYP0_MYTED</name>
<dbReference type="OrthoDB" id="2015213at2759"/>
<dbReference type="Gene3D" id="1.10.246.130">
    <property type="match status" value="1"/>
</dbReference>
<reference evidence="1" key="1">
    <citation type="submission" date="2021-03" db="EMBL/GenBank/DDBJ databases">
        <authorList>
            <person name="Bekaert M."/>
        </authorList>
    </citation>
    <scope>NUCLEOTIDE SEQUENCE</scope>
</reference>
<dbReference type="EMBL" id="CAJPWZ010000730">
    <property type="protein sequence ID" value="CAG2199982.1"/>
    <property type="molecule type" value="Genomic_DNA"/>
</dbReference>
<dbReference type="PRINTS" id="PR01210">
    <property type="entry name" value="GGTRANSPTASE"/>
</dbReference>
<protein>
    <submittedName>
        <fullName evidence="1">Ggt</fullName>
        <ecNumber evidence="1">2.3.2.2</ecNumber>
        <ecNumber evidence="1">3.4.19.13</ecNumber>
    </submittedName>
</protein>
<keyword evidence="1" id="KW-0378">Hydrolase</keyword>
<dbReference type="SUPFAM" id="SSF56235">
    <property type="entry name" value="N-terminal nucleophile aminohydrolases (Ntn hydrolases)"/>
    <property type="match status" value="1"/>
</dbReference>
<dbReference type="PANTHER" id="PTHR43881:SF1">
    <property type="entry name" value="GAMMA-GLUTAMYLTRANSPEPTIDASE (AFU_ORTHOLOGUE AFUA_4G13580)"/>
    <property type="match status" value="1"/>
</dbReference>
<keyword evidence="1" id="KW-0808">Transferase</keyword>
<evidence type="ECO:0000313" key="1">
    <source>
        <dbReference type="EMBL" id="CAG2199982.1"/>
    </source>
</evidence>
<dbReference type="GO" id="GO:0036374">
    <property type="term" value="F:glutathione hydrolase activity"/>
    <property type="evidence" value="ECO:0007669"/>
    <property type="project" value="UniProtKB-EC"/>
</dbReference>
<dbReference type="EC" id="3.4.19.13" evidence="1"/>
<comment type="caution">
    <text evidence="1">The sequence shown here is derived from an EMBL/GenBank/DDBJ whole genome shotgun (WGS) entry which is preliminary data.</text>
</comment>
<dbReference type="InterPro" id="IPR043137">
    <property type="entry name" value="GGT_ssub_C"/>
</dbReference>
<sequence>MSYNLSFHSRRSPVICSNGCVASSQPLASQIGIDILKAGGNAADAAVAVAAALNVTEPCSTGIGGDAFCLFYDSKSKTVKGLNGSGRCPNGLTLDLLEKQGYTEDNLFPTNHGHAVSIPGAAAAWVDTVERFGSGKTTSFFWEKGSHLLTNSRNKHGKDMLIQGRAPMTGEVIRLPHLAKTFKELGTHGKKGFYDGRIGSAISNIVQEHGGVMNIDDLRNHVSTFEDPISVSYKGYRSIDLKEMGANSTQYLHHVIEAIKLGFADTTWYCADSSVVDVPISQLLSKDYAKQRRSLIDPNRALQNLQKGNPFKGKDTVYFTTADKDGNACSFINSNFMGFGTGIVPEGCGFTLQNRGYGFSLNKNHPNVLAPNKRPFHTIIPAMVTYDDGGDFAMSYGVMGGYMQPQGHVQVLLNMVEFGMDPQAALDQPRILVGGGYGFDSNSISAEEGISEEVIEELRSYGHTMTGPVIGYDRASFGRGQVIARELYRTLIPKVMCIGLELIQDVMELQ</sequence>
<keyword evidence="1" id="KW-0012">Acyltransferase</keyword>
<organism evidence="1 2">
    <name type="scientific">Mytilus edulis</name>
    <name type="common">Blue mussel</name>
    <dbReference type="NCBI Taxonomy" id="6550"/>
    <lineage>
        <taxon>Eukaryota</taxon>
        <taxon>Metazoa</taxon>
        <taxon>Spiralia</taxon>
        <taxon>Lophotrochozoa</taxon>
        <taxon>Mollusca</taxon>
        <taxon>Bivalvia</taxon>
        <taxon>Autobranchia</taxon>
        <taxon>Pteriomorphia</taxon>
        <taxon>Mytilida</taxon>
        <taxon>Mytiloidea</taxon>
        <taxon>Mytilidae</taxon>
        <taxon>Mytilinae</taxon>
        <taxon>Mytilus</taxon>
    </lineage>
</organism>
<dbReference type="Gene3D" id="3.60.20.40">
    <property type="match status" value="1"/>
</dbReference>
<dbReference type="InterPro" id="IPR029055">
    <property type="entry name" value="Ntn_hydrolases_N"/>
</dbReference>
<dbReference type="Pfam" id="PF01019">
    <property type="entry name" value="G_glu_transpept"/>
    <property type="match status" value="3"/>
</dbReference>